<evidence type="ECO:0000313" key="2">
    <source>
        <dbReference type="EMBL" id="MDQ0475137.1"/>
    </source>
</evidence>
<keyword evidence="3" id="KW-1185">Reference proteome</keyword>
<organism evidence="2 3">
    <name type="scientific">Labrys wisconsinensis</name>
    <dbReference type="NCBI Taxonomy" id="425677"/>
    <lineage>
        <taxon>Bacteria</taxon>
        <taxon>Pseudomonadati</taxon>
        <taxon>Pseudomonadota</taxon>
        <taxon>Alphaproteobacteria</taxon>
        <taxon>Hyphomicrobiales</taxon>
        <taxon>Xanthobacteraceae</taxon>
        <taxon>Labrys</taxon>
    </lineage>
</organism>
<feature type="domain" description="Aminoglycoside phosphotransferase" evidence="1">
    <location>
        <begin position="57"/>
        <end position="272"/>
    </location>
</feature>
<dbReference type="Gene3D" id="3.90.1200.10">
    <property type="match status" value="1"/>
</dbReference>
<dbReference type="Proteomes" id="UP001242480">
    <property type="component" value="Unassembled WGS sequence"/>
</dbReference>
<dbReference type="Pfam" id="PF01636">
    <property type="entry name" value="APH"/>
    <property type="match status" value="1"/>
</dbReference>
<keyword evidence="2" id="KW-0808">Transferase</keyword>
<proteinExistence type="predicted"/>
<reference evidence="2 3" key="1">
    <citation type="submission" date="2023-07" db="EMBL/GenBank/DDBJ databases">
        <title>Genomic Encyclopedia of Type Strains, Phase IV (KMG-IV): sequencing the most valuable type-strain genomes for metagenomic binning, comparative biology and taxonomic classification.</title>
        <authorList>
            <person name="Goeker M."/>
        </authorList>
    </citation>
    <scope>NUCLEOTIDE SEQUENCE [LARGE SCALE GENOMIC DNA]</scope>
    <source>
        <strain evidence="2 3">DSM 19619</strain>
    </source>
</reference>
<dbReference type="GO" id="GO:0016301">
    <property type="term" value="F:kinase activity"/>
    <property type="evidence" value="ECO:0007669"/>
    <property type="project" value="UniProtKB-KW"/>
</dbReference>
<dbReference type="SUPFAM" id="SSF56112">
    <property type="entry name" value="Protein kinase-like (PK-like)"/>
    <property type="match status" value="1"/>
</dbReference>
<name>A0ABU0JLI1_9HYPH</name>
<dbReference type="RefSeq" id="WP_307285930.1">
    <property type="nucleotide sequence ID" value="NZ_JAUSVX010000030.1"/>
</dbReference>
<comment type="caution">
    <text evidence="2">The sequence shown here is derived from an EMBL/GenBank/DDBJ whole genome shotgun (WGS) entry which is preliminary data.</text>
</comment>
<accession>A0ABU0JLI1</accession>
<keyword evidence="2" id="KW-0418">Kinase</keyword>
<protein>
    <submittedName>
        <fullName evidence="2">Ser/Thr protein kinase RdoA (MazF antagonist)</fullName>
    </submittedName>
</protein>
<evidence type="ECO:0000313" key="3">
    <source>
        <dbReference type="Proteomes" id="UP001242480"/>
    </source>
</evidence>
<evidence type="ECO:0000259" key="1">
    <source>
        <dbReference type="Pfam" id="PF01636"/>
    </source>
</evidence>
<gene>
    <name evidence="2" type="ORF">QO011_008179</name>
</gene>
<dbReference type="EMBL" id="JAUSVX010000030">
    <property type="protein sequence ID" value="MDQ0475137.1"/>
    <property type="molecule type" value="Genomic_DNA"/>
</dbReference>
<sequence length="386" mass="40292">MAAHRDLPAERAAEIAAAALTRATGEPATLAAIQPLGEADRRNLVLRAHASVGARSRSVIVKASRASGHDPAAPDAFAVSGLVREWVARALLCEAPGGEGALLAGDAEHGLIVFEDLGRAPGSLVGPLLEGTAAVAEAALASHAVALGRLHATTLGCAGRHAAILRDLFPAAEAPRAMGARWLAAPVEVAGLSLPADELDQVRGRIADPGPWAVLVHGDACPDNVLLIDGEAWLLDFEFSMPGHALLDAGYWRMGFPSCWCAGTVPGQVADRIEATYRGVLAPALPEAVDDRLFVAEAALVAVARLLMSLDWLMPAALAEDGRWGIASRRSRILHHLGAAIAACERADAFPGSRAVMARWHRHVQDLWPGSMPLAPYPAFARTGGA</sequence>
<dbReference type="InterPro" id="IPR011009">
    <property type="entry name" value="Kinase-like_dom_sf"/>
</dbReference>
<dbReference type="InterPro" id="IPR002575">
    <property type="entry name" value="Aminoglycoside_PTrfase"/>
</dbReference>